<dbReference type="PANTHER" id="PTHR10615:SF82">
    <property type="entry name" value="HISTONE ACETYLTRANSFERASE KAT8"/>
    <property type="match status" value="1"/>
</dbReference>
<keyword evidence="5" id="KW-0007">Acetylation</keyword>
<evidence type="ECO:0000256" key="3">
    <source>
        <dbReference type="ARBA" id="ARBA00013184"/>
    </source>
</evidence>
<keyword evidence="4" id="KW-0808">Transferase</keyword>
<dbReference type="SUPFAM" id="SSF55729">
    <property type="entry name" value="Acyl-CoA N-acyltransferases (Nat)"/>
    <property type="match status" value="1"/>
</dbReference>
<dbReference type="EC" id="2.3.1.48" evidence="3 8"/>
<organism evidence="10">
    <name type="scientific">Gongylonema pulchrum</name>
    <dbReference type="NCBI Taxonomy" id="637853"/>
    <lineage>
        <taxon>Eukaryota</taxon>
        <taxon>Metazoa</taxon>
        <taxon>Ecdysozoa</taxon>
        <taxon>Nematoda</taxon>
        <taxon>Chromadorea</taxon>
        <taxon>Rhabditida</taxon>
        <taxon>Spirurina</taxon>
        <taxon>Spiruromorpha</taxon>
        <taxon>Spiruroidea</taxon>
        <taxon>Gongylonematidae</taxon>
        <taxon>Gongylonema</taxon>
    </lineage>
</organism>
<evidence type="ECO:0000256" key="6">
    <source>
        <dbReference type="ARBA" id="ARBA00023242"/>
    </source>
</evidence>
<dbReference type="GO" id="GO:0035267">
    <property type="term" value="C:NuA4 histone acetyltransferase complex"/>
    <property type="evidence" value="ECO:0007669"/>
    <property type="project" value="TreeGrafter"/>
</dbReference>
<dbReference type="SUPFAM" id="SSF54160">
    <property type="entry name" value="Chromo domain-like"/>
    <property type="match status" value="1"/>
</dbReference>
<dbReference type="FunFam" id="3.40.630.30:FF:000002">
    <property type="entry name" value="Histone acetyltransferase"/>
    <property type="match status" value="1"/>
</dbReference>
<dbReference type="FunFam" id="1.10.10.10:FF:000022">
    <property type="entry name" value="Histone acetyltransferase"/>
    <property type="match status" value="1"/>
</dbReference>
<dbReference type="GO" id="GO:0072487">
    <property type="term" value="C:MSL complex"/>
    <property type="evidence" value="ECO:0007669"/>
    <property type="project" value="TreeGrafter"/>
</dbReference>
<dbReference type="InterPro" id="IPR036388">
    <property type="entry name" value="WH-like_DNA-bd_sf"/>
</dbReference>
<dbReference type="Pfam" id="PF01853">
    <property type="entry name" value="MOZ_SAS"/>
    <property type="match status" value="1"/>
</dbReference>
<evidence type="ECO:0000256" key="8">
    <source>
        <dbReference type="RuleBase" id="RU361211"/>
    </source>
</evidence>
<evidence type="ECO:0000256" key="5">
    <source>
        <dbReference type="ARBA" id="ARBA00022990"/>
    </source>
</evidence>
<dbReference type="GO" id="GO:0006355">
    <property type="term" value="P:regulation of DNA-templated transcription"/>
    <property type="evidence" value="ECO:0007669"/>
    <property type="project" value="InterPro"/>
</dbReference>
<dbReference type="InterPro" id="IPR025995">
    <property type="entry name" value="Tudor-knot"/>
</dbReference>
<dbReference type="InterPro" id="IPR050603">
    <property type="entry name" value="MYST_HAT"/>
</dbReference>
<name>A0A183DTE1_9BILA</name>
<dbReference type="GO" id="GO:0005634">
    <property type="term" value="C:nucleus"/>
    <property type="evidence" value="ECO:0007669"/>
    <property type="project" value="UniProtKB-SubCell"/>
</dbReference>
<evidence type="ECO:0000313" key="10">
    <source>
        <dbReference type="WBParaSite" id="GPUH_0001199601-mRNA-1"/>
    </source>
</evidence>
<accession>A0A183DTE1</accession>
<evidence type="ECO:0000256" key="1">
    <source>
        <dbReference type="ARBA" id="ARBA00004123"/>
    </source>
</evidence>
<dbReference type="Gene3D" id="3.30.60.60">
    <property type="entry name" value="N-acetyl transferase-like"/>
    <property type="match status" value="1"/>
</dbReference>
<dbReference type="Pfam" id="PF17772">
    <property type="entry name" value="zf-MYST"/>
    <property type="match status" value="1"/>
</dbReference>
<comment type="subcellular location">
    <subcellularLocation>
        <location evidence="1 8">Nucleus</location>
    </subcellularLocation>
</comment>
<dbReference type="InterPro" id="IPR002717">
    <property type="entry name" value="HAT_MYST-type"/>
</dbReference>
<dbReference type="InterPro" id="IPR040706">
    <property type="entry name" value="Zf-MYST"/>
</dbReference>
<comment type="catalytic activity">
    <reaction evidence="8">
        <text>L-lysyl-[protein] + acetyl-CoA = N(6)-acetyl-L-lysyl-[protein] + CoA + H(+)</text>
        <dbReference type="Rhea" id="RHEA:45948"/>
        <dbReference type="Rhea" id="RHEA-COMP:9752"/>
        <dbReference type="Rhea" id="RHEA-COMP:10731"/>
        <dbReference type="ChEBI" id="CHEBI:15378"/>
        <dbReference type="ChEBI" id="CHEBI:29969"/>
        <dbReference type="ChEBI" id="CHEBI:57287"/>
        <dbReference type="ChEBI" id="CHEBI:57288"/>
        <dbReference type="ChEBI" id="CHEBI:61930"/>
        <dbReference type="EC" id="2.3.1.48"/>
    </reaction>
</comment>
<dbReference type="Gene3D" id="3.40.630.30">
    <property type="match status" value="1"/>
</dbReference>
<evidence type="ECO:0000256" key="7">
    <source>
        <dbReference type="PIRSR" id="PIRSR602717-51"/>
    </source>
</evidence>
<dbReference type="Pfam" id="PF11717">
    <property type="entry name" value="Tudor-knot"/>
    <property type="match status" value="1"/>
</dbReference>
<evidence type="ECO:0000256" key="2">
    <source>
        <dbReference type="ARBA" id="ARBA00010107"/>
    </source>
</evidence>
<feature type="active site" description="Proton donor/acceptor" evidence="7">
    <location>
        <position position="288"/>
    </location>
</feature>
<dbReference type="AlphaFoldDB" id="A0A183DTE1"/>
<dbReference type="GO" id="GO:0046972">
    <property type="term" value="F:histone H4K16 acetyltransferase activity"/>
    <property type="evidence" value="ECO:0007669"/>
    <property type="project" value="TreeGrafter"/>
</dbReference>
<dbReference type="InterPro" id="IPR016197">
    <property type="entry name" value="Chromo-like_dom_sf"/>
</dbReference>
<feature type="domain" description="MYST-type HAT" evidence="9">
    <location>
        <begin position="102"/>
        <end position="384"/>
    </location>
</feature>
<proteinExistence type="inferred from homology"/>
<dbReference type="PANTHER" id="PTHR10615">
    <property type="entry name" value="HISTONE ACETYLTRANSFERASE"/>
    <property type="match status" value="1"/>
</dbReference>
<reference evidence="10" key="1">
    <citation type="submission" date="2016-06" db="UniProtKB">
        <authorList>
            <consortium name="WormBaseParasite"/>
        </authorList>
    </citation>
    <scope>IDENTIFICATION</scope>
</reference>
<keyword evidence="6 8" id="KW-0539">Nucleus</keyword>
<protein>
    <recommendedName>
        <fullName evidence="3 8">Histone acetyltransferase</fullName>
        <ecNumber evidence="3 8">2.3.1.48</ecNumber>
    </recommendedName>
</protein>
<dbReference type="FunFam" id="3.30.60.60:FF:000001">
    <property type="entry name" value="Histone acetyltransferase"/>
    <property type="match status" value="1"/>
</dbReference>
<comment type="similarity">
    <text evidence="2 8">Belongs to the MYST (SAS/MOZ) family.</text>
</comment>
<sequence length="389" mass="45363">LVLRRGSRRRRRAVIVEKRRSEAGSEDEYYVHYEGTDRRLDEWTRRNQIQKIVLPADAPAENTVRKTTRVRKRKRIELSESPKPPAIEDGLDVLRKEHEEVTKVKNIERIRYGNYEIDTWYFSPYPDDFGKTRNLFICHYCMRYMKIEKSYRAHLLRCAKKKPPGTEIYKEKSISVYEVPGSCNKSYCQCLCLLAKLFLDNKTLYFDVEPFIFYVLCEVDKSGAYMVGYFSKERGNPDGNNLACICILPPFQRSGYGKFLIQLSELSKSIAFSGYELSKREGLIGSPEKPLSDLGSLSYRSYWSWVIMEVIRSCSKITIADLSRKTAVHADDIRDTLQTLDLTRYWKGNPVLYVTQQLLDRCGKAGICKRPRLLLQPRLLRWNPKRASV</sequence>
<dbReference type="InterPro" id="IPR016181">
    <property type="entry name" value="Acyl_CoA_acyltransferase"/>
</dbReference>
<evidence type="ECO:0000256" key="4">
    <source>
        <dbReference type="ARBA" id="ARBA00022679"/>
    </source>
</evidence>
<dbReference type="GO" id="GO:0044545">
    <property type="term" value="C:NSL complex"/>
    <property type="evidence" value="ECO:0007669"/>
    <property type="project" value="TreeGrafter"/>
</dbReference>
<evidence type="ECO:0000259" key="9">
    <source>
        <dbReference type="PROSITE" id="PS51726"/>
    </source>
</evidence>
<dbReference type="Gene3D" id="1.10.10.10">
    <property type="entry name" value="Winged helix-like DNA-binding domain superfamily/Winged helix DNA-binding domain"/>
    <property type="match status" value="1"/>
</dbReference>
<dbReference type="PROSITE" id="PS51726">
    <property type="entry name" value="MYST_HAT"/>
    <property type="match status" value="1"/>
</dbReference>
<dbReference type="Gene3D" id="2.30.30.140">
    <property type="match status" value="1"/>
</dbReference>
<dbReference type="WBParaSite" id="GPUH_0001199601-mRNA-1">
    <property type="protein sequence ID" value="GPUH_0001199601-mRNA-1"/>
    <property type="gene ID" value="GPUH_0001199601"/>
</dbReference>